<feature type="compositionally biased region" description="Gly residues" evidence="2">
    <location>
        <begin position="330"/>
        <end position="340"/>
    </location>
</feature>
<dbReference type="Proteomes" id="UP000694844">
    <property type="component" value="Chromosome 8"/>
</dbReference>
<feature type="compositionally biased region" description="Basic and acidic residues" evidence="2">
    <location>
        <begin position="123"/>
        <end position="142"/>
    </location>
</feature>
<feature type="region of interest" description="Disordered" evidence="2">
    <location>
        <begin position="469"/>
        <end position="500"/>
    </location>
</feature>
<feature type="region of interest" description="Disordered" evidence="2">
    <location>
        <begin position="117"/>
        <end position="142"/>
    </location>
</feature>
<feature type="region of interest" description="Disordered" evidence="2">
    <location>
        <begin position="325"/>
        <end position="346"/>
    </location>
</feature>
<accession>A0A8B8B1P0</accession>
<dbReference type="AlphaFoldDB" id="A0A8B8B1P0"/>
<evidence type="ECO:0000256" key="1">
    <source>
        <dbReference type="SAM" id="Coils"/>
    </source>
</evidence>
<feature type="region of interest" description="Disordered" evidence="2">
    <location>
        <begin position="1"/>
        <end position="40"/>
    </location>
</feature>
<feature type="compositionally biased region" description="Basic residues" evidence="2">
    <location>
        <begin position="20"/>
        <end position="37"/>
    </location>
</feature>
<feature type="region of interest" description="Disordered" evidence="2">
    <location>
        <begin position="251"/>
        <end position="279"/>
    </location>
</feature>
<organism evidence="3 4">
    <name type="scientific">Crassostrea virginica</name>
    <name type="common">Eastern oyster</name>
    <dbReference type="NCBI Taxonomy" id="6565"/>
    <lineage>
        <taxon>Eukaryota</taxon>
        <taxon>Metazoa</taxon>
        <taxon>Spiralia</taxon>
        <taxon>Lophotrochozoa</taxon>
        <taxon>Mollusca</taxon>
        <taxon>Bivalvia</taxon>
        <taxon>Autobranchia</taxon>
        <taxon>Pteriomorphia</taxon>
        <taxon>Ostreida</taxon>
        <taxon>Ostreoidea</taxon>
        <taxon>Ostreidae</taxon>
        <taxon>Crassostrea</taxon>
    </lineage>
</organism>
<dbReference type="OrthoDB" id="10054715at2759"/>
<keyword evidence="3" id="KW-1185">Reference proteome</keyword>
<keyword evidence="1" id="KW-0175">Coiled coil</keyword>
<feature type="compositionally biased region" description="Basic and acidic residues" evidence="2">
    <location>
        <begin position="252"/>
        <end position="264"/>
    </location>
</feature>
<evidence type="ECO:0000313" key="3">
    <source>
        <dbReference type="Proteomes" id="UP000694844"/>
    </source>
</evidence>
<feature type="coiled-coil region" evidence="1">
    <location>
        <begin position="351"/>
        <end position="385"/>
    </location>
</feature>
<evidence type="ECO:0000313" key="4">
    <source>
        <dbReference type="RefSeq" id="XP_022296943.1"/>
    </source>
</evidence>
<reference evidence="4" key="1">
    <citation type="submission" date="2025-08" db="UniProtKB">
        <authorList>
            <consortium name="RefSeq"/>
        </authorList>
    </citation>
    <scope>IDENTIFICATION</scope>
    <source>
        <tissue evidence="4">Whole sample</tissue>
    </source>
</reference>
<gene>
    <name evidence="4" type="primary">LOC111106517</name>
</gene>
<dbReference type="GeneID" id="111106517"/>
<name>A0A8B8B1P0_CRAVI</name>
<feature type="compositionally biased region" description="Polar residues" evidence="2">
    <location>
        <begin position="266"/>
        <end position="279"/>
    </location>
</feature>
<dbReference type="RefSeq" id="XP_022296943.1">
    <property type="nucleotide sequence ID" value="XM_022441235.1"/>
</dbReference>
<proteinExistence type="predicted"/>
<dbReference type="KEGG" id="cvn:111106517"/>
<protein>
    <submittedName>
        <fullName evidence="4">Uncharacterized protein LOC111106517</fullName>
    </submittedName>
</protein>
<evidence type="ECO:0000256" key="2">
    <source>
        <dbReference type="SAM" id="MobiDB-lite"/>
    </source>
</evidence>
<sequence>MDQKPPRPRTLQLSPVTTKKAPRSGRHHRKNGSSRHRSTTELKLLANNIRGIIEDISFQNSEQSRENVLRRSYIGISRSAAAYDEDPESLFSRRNIVSAFYGENRSGDGITRETAMQMSKRVAKTERYDKRPSQDSKSDKRQSCPWDLSYFDKHGDSRSLQILASEINHLREIREKEVRDLLTVNSKLQHELFDADREICALQEKNFQSNKRLEDMLRVYERIRENLNHCLTKVRDLESLGKITPFNSDDESIARAKKSEDRGGNDQASVSSGFNTLSDMSESLPLDTVALGYEGDGENSTCERRRLVPADMTDLLRDIDSISLDSRSTGCGGSPPGGSNGTSPHPERRLLARLQEDVNSLSQTNRDQSQEIERLRSDLASCRKHMTSSQFQLEAVEIECSRLLAMEDQIASVITLLQRAKDVHLHRQILGDIIFNAVTNSMTLHSGSSGIPADLFLRDLHERLSLHPQLTPCDLHEPNKRRPNPANQEKKPKRPGSDDSKRFGAVFSDLSLSQPVLDFSTKPDKIKQTDTIDKTAEESKDVFDSLKFIDDEEDQLSEAESFHSLGKQRSCDLDKN</sequence>